<evidence type="ECO:0000313" key="2">
    <source>
        <dbReference type="Proteomes" id="UP000029981"/>
    </source>
</evidence>
<reference evidence="1 2" key="1">
    <citation type="journal article" date="2009" name="Nat. Genet.">
        <title>The genome of the cucumber, Cucumis sativus L.</title>
        <authorList>
            <person name="Huang S."/>
            <person name="Li R."/>
            <person name="Zhang Z."/>
            <person name="Li L."/>
            <person name="Gu X."/>
            <person name="Fan W."/>
            <person name="Lucas W.J."/>
            <person name="Wang X."/>
            <person name="Xie B."/>
            <person name="Ni P."/>
            <person name="Ren Y."/>
            <person name="Zhu H."/>
            <person name="Li J."/>
            <person name="Lin K."/>
            <person name="Jin W."/>
            <person name="Fei Z."/>
            <person name="Li G."/>
            <person name="Staub J."/>
            <person name="Kilian A."/>
            <person name="van der Vossen E.A."/>
            <person name="Wu Y."/>
            <person name="Guo J."/>
            <person name="He J."/>
            <person name="Jia Z."/>
            <person name="Ren Y."/>
            <person name="Tian G."/>
            <person name="Lu Y."/>
            <person name="Ruan J."/>
            <person name="Qian W."/>
            <person name="Wang M."/>
            <person name="Huang Q."/>
            <person name="Li B."/>
            <person name="Xuan Z."/>
            <person name="Cao J."/>
            <person name="Asan"/>
            <person name="Wu Z."/>
            <person name="Zhang J."/>
            <person name="Cai Q."/>
            <person name="Bai Y."/>
            <person name="Zhao B."/>
            <person name="Han Y."/>
            <person name="Li Y."/>
            <person name="Li X."/>
            <person name="Wang S."/>
            <person name="Shi Q."/>
            <person name="Liu S."/>
            <person name="Cho W.K."/>
            <person name="Kim J.Y."/>
            <person name="Xu Y."/>
            <person name="Heller-Uszynska K."/>
            <person name="Miao H."/>
            <person name="Cheng Z."/>
            <person name="Zhang S."/>
            <person name="Wu J."/>
            <person name="Yang Y."/>
            <person name="Kang H."/>
            <person name="Li M."/>
            <person name="Liang H."/>
            <person name="Ren X."/>
            <person name="Shi Z."/>
            <person name="Wen M."/>
            <person name="Jian M."/>
            <person name="Yang H."/>
            <person name="Zhang G."/>
            <person name="Yang Z."/>
            <person name="Chen R."/>
            <person name="Liu S."/>
            <person name="Li J."/>
            <person name="Ma L."/>
            <person name="Liu H."/>
            <person name="Zhou Y."/>
            <person name="Zhao J."/>
            <person name="Fang X."/>
            <person name="Li G."/>
            <person name="Fang L."/>
            <person name="Li Y."/>
            <person name="Liu D."/>
            <person name="Zheng H."/>
            <person name="Zhang Y."/>
            <person name="Qin N."/>
            <person name="Li Z."/>
            <person name="Yang G."/>
            <person name="Yang S."/>
            <person name="Bolund L."/>
            <person name="Kristiansen K."/>
            <person name="Zheng H."/>
            <person name="Li S."/>
            <person name="Zhang X."/>
            <person name="Yang H."/>
            <person name="Wang J."/>
            <person name="Sun R."/>
            <person name="Zhang B."/>
            <person name="Jiang S."/>
            <person name="Wang J."/>
            <person name="Du Y."/>
            <person name="Li S."/>
        </authorList>
    </citation>
    <scope>NUCLEOTIDE SEQUENCE [LARGE SCALE GENOMIC DNA]</scope>
    <source>
        <strain evidence="2">cv. 9930</strain>
    </source>
</reference>
<sequence length="106" mass="11666">MKVLVASSELQDSHSSWNSFVLHSPKTQHSLMFLADESVVDLRSLLKLISHRHCHSPQPVSFSCSLLLLPPPLLTSVSSSLFEISESLETATQPKSFPPPFLQALA</sequence>
<reference evidence="1 2" key="2">
    <citation type="journal article" date="2009" name="PLoS ONE">
        <title>An integrated genetic and cytogenetic map of the cucumber genome.</title>
        <authorList>
            <person name="Ren Y."/>
            <person name="Zhang Z."/>
            <person name="Liu J."/>
            <person name="Staub J.E."/>
            <person name="Han Y."/>
            <person name="Cheng Z."/>
            <person name="Li X."/>
            <person name="Lu J."/>
            <person name="Miao H."/>
            <person name="Kang H."/>
            <person name="Xie B."/>
            <person name="Gu X."/>
            <person name="Wang X."/>
            <person name="Du Y."/>
            <person name="Jin W."/>
            <person name="Huang S."/>
        </authorList>
    </citation>
    <scope>NUCLEOTIDE SEQUENCE [LARGE SCALE GENOMIC DNA]</scope>
    <source>
        <strain evidence="2">cv. 9930</strain>
    </source>
</reference>
<reference evidence="1 2" key="4">
    <citation type="journal article" date="2011" name="BMC Genomics">
        <title>RNA-Seq improves annotation of protein-coding genes in the cucumber genome.</title>
        <authorList>
            <person name="Li Z."/>
            <person name="Zhang Z."/>
            <person name="Yan P."/>
            <person name="Huang S."/>
            <person name="Fei Z."/>
            <person name="Lin K."/>
        </authorList>
    </citation>
    <scope>NUCLEOTIDE SEQUENCE [LARGE SCALE GENOMIC DNA]</scope>
    <source>
        <strain evidence="2">cv. 9930</strain>
    </source>
</reference>
<dbReference type="Gramene" id="KGN55715">
    <property type="protein sequence ID" value="KGN55715"/>
    <property type="gene ID" value="Csa_3G006755"/>
</dbReference>
<dbReference type="EMBL" id="CM002924">
    <property type="protein sequence ID" value="KGN55715.1"/>
    <property type="molecule type" value="Genomic_DNA"/>
</dbReference>
<organism evidence="1 2">
    <name type="scientific">Cucumis sativus</name>
    <name type="common">Cucumber</name>
    <dbReference type="NCBI Taxonomy" id="3659"/>
    <lineage>
        <taxon>Eukaryota</taxon>
        <taxon>Viridiplantae</taxon>
        <taxon>Streptophyta</taxon>
        <taxon>Embryophyta</taxon>
        <taxon>Tracheophyta</taxon>
        <taxon>Spermatophyta</taxon>
        <taxon>Magnoliopsida</taxon>
        <taxon>eudicotyledons</taxon>
        <taxon>Gunneridae</taxon>
        <taxon>Pentapetalae</taxon>
        <taxon>rosids</taxon>
        <taxon>fabids</taxon>
        <taxon>Cucurbitales</taxon>
        <taxon>Cucurbitaceae</taxon>
        <taxon>Benincaseae</taxon>
        <taxon>Cucumis</taxon>
    </lineage>
</organism>
<reference evidence="1 2" key="3">
    <citation type="journal article" date="2010" name="BMC Genomics">
        <title>Transcriptome sequencing and comparative analysis of cucumber flowers with different sex types.</title>
        <authorList>
            <person name="Guo S."/>
            <person name="Zheng Y."/>
            <person name="Joung J.G."/>
            <person name="Liu S."/>
            <person name="Zhang Z."/>
            <person name="Crasta O.R."/>
            <person name="Sobral B.W."/>
            <person name="Xu Y."/>
            <person name="Huang S."/>
            <person name="Fei Z."/>
        </authorList>
    </citation>
    <scope>NUCLEOTIDE SEQUENCE [LARGE SCALE GENOMIC DNA]</scope>
    <source>
        <strain evidence="2">cv. 9930</strain>
    </source>
</reference>
<gene>
    <name evidence="1" type="ORF">Csa_3G006755</name>
</gene>
<keyword evidence="2" id="KW-1185">Reference proteome</keyword>
<evidence type="ECO:0000313" key="1">
    <source>
        <dbReference type="EMBL" id="KGN55715.1"/>
    </source>
</evidence>
<dbReference type="AlphaFoldDB" id="A0A0A0L163"/>
<protein>
    <submittedName>
        <fullName evidence="1">Uncharacterized protein</fullName>
    </submittedName>
</protein>
<dbReference type="Proteomes" id="UP000029981">
    <property type="component" value="Chromosome 3"/>
</dbReference>
<name>A0A0A0L163_CUCSA</name>
<proteinExistence type="predicted"/>
<accession>A0A0A0L163</accession>